<evidence type="ECO:0000256" key="5">
    <source>
        <dbReference type="SAM" id="SignalP"/>
    </source>
</evidence>
<dbReference type="PROSITE" id="PS51173">
    <property type="entry name" value="CBM2"/>
    <property type="match status" value="1"/>
</dbReference>
<name>A0ABV9CB20_9ACTN</name>
<evidence type="ECO:0000256" key="4">
    <source>
        <dbReference type="SAM" id="MobiDB-lite"/>
    </source>
</evidence>
<gene>
    <name evidence="8" type="ORF">ACFO60_05840</name>
</gene>
<dbReference type="PROSITE" id="PS50853">
    <property type="entry name" value="FN3"/>
    <property type="match status" value="1"/>
</dbReference>
<keyword evidence="2" id="KW-0326">Glycosidase</keyword>
<evidence type="ECO:0000259" key="7">
    <source>
        <dbReference type="PROSITE" id="PS51173"/>
    </source>
</evidence>
<protein>
    <submittedName>
        <fullName evidence="8">Cellulose binding domain-containing protein</fullName>
    </submittedName>
</protein>
<evidence type="ECO:0000259" key="6">
    <source>
        <dbReference type="PROSITE" id="PS50853"/>
    </source>
</evidence>
<dbReference type="Gene3D" id="2.60.40.290">
    <property type="match status" value="1"/>
</dbReference>
<evidence type="ECO:0000256" key="2">
    <source>
        <dbReference type="ARBA" id="ARBA00023295"/>
    </source>
</evidence>
<feature type="signal peptide" evidence="5">
    <location>
        <begin position="1"/>
        <end position="30"/>
    </location>
</feature>
<feature type="compositionally biased region" description="Pro residues" evidence="4">
    <location>
        <begin position="131"/>
        <end position="151"/>
    </location>
</feature>
<feature type="domain" description="Fibronectin type-III" evidence="6">
    <location>
        <begin position="147"/>
        <end position="238"/>
    </location>
</feature>
<organism evidence="8 9">
    <name type="scientific">Sphaerisporangium dianthi</name>
    <dbReference type="NCBI Taxonomy" id="1436120"/>
    <lineage>
        <taxon>Bacteria</taxon>
        <taxon>Bacillati</taxon>
        <taxon>Actinomycetota</taxon>
        <taxon>Actinomycetes</taxon>
        <taxon>Streptosporangiales</taxon>
        <taxon>Streptosporangiaceae</taxon>
        <taxon>Sphaerisporangium</taxon>
    </lineage>
</organism>
<dbReference type="SUPFAM" id="SSF49265">
    <property type="entry name" value="Fibronectin type III"/>
    <property type="match status" value="1"/>
</dbReference>
<dbReference type="SMART" id="SM00637">
    <property type="entry name" value="CBD_II"/>
    <property type="match status" value="1"/>
</dbReference>
<dbReference type="InterPro" id="IPR013783">
    <property type="entry name" value="Ig-like_fold"/>
</dbReference>
<accession>A0ABV9CB20</accession>
<dbReference type="SUPFAM" id="SSF49384">
    <property type="entry name" value="Carbohydrate-binding domain"/>
    <property type="match status" value="1"/>
</dbReference>
<keyword evidence="1" id="KW-0119">Carbohydrate metabolism</keyword>
<dbReference type="InterPro" id="IPR012291">
    <property type="entry name" value="CBM2_carb-bd_dom_sf"/>
</dbReference>
<proteinExistence type="predicted"/>
<feature type="domain" description="CBM2" evidence="7">
    <location>
        <begin position="237"/>
        <end position="341"/>
    </location>
</feature>
<keyword evidence="9" id="KW-1185">Reference proteome</keyword>
<reference evidence="9" key="1">
    <citation type="journal article" date="2019" name="Int. J. Syst. Evol. Microbiol.">
        <title>The Global Catalogue of Microorganisms (GCM) 10K type strain sequencing project: providing services to taxonomists for standard genome sequencing and annotation.</title>
        <authorList>
            <consortium name="The Broad Institute Genomics Platform"/>
            <consortium name="The Broad Institute Genome Sequencing Center for Infectious Disease"/>
            <person name="Wu L."/>
            <person name="Ma J."/>
        </authorList>
    </citation>
    <scope>NUCLEOTIDE SEQUENCE [LARGE SCALE GENOMIC DNA]</scope>
    <source>
        <strain evidence="9">CGMCC 4.7132</strain>
    </source>
</reference>
<evidence type="ECO:0000256" key="1">
    <source>
        <dbReference type="ARBA" id="ARBA00023277"/>
    </source>
</evidence>
<evidence type="ECO:0000313" key="8">
    <source>
        <dbReference type="EMBL" id="MFC4530274.1"/>
    </source>
</evidence>
<dbReference type="SMART" id="SM00060">
    <property type="entry name" value="FN3"/>
    <property type="match status" value="2"/>
</dbReference>
<dbReference type="RefSeq" id="WP_380837916.1">
    <property type="nucleotide sequence ID" value="NZ_JBHSFP010000002.1"/>
</dbReference>
<keyword evidence="5" id="KW-0732">Signal</keyword>
<keyword evidence="2" id="KW-0378">Hydrolase</keyword>
<dbReference type="Proteomes" id="UP001596004">
    <property type="component" value="Unassembled WGS sequence"/>
</dbReference>
<dbReference type="EMBL" id="JBHSFP010000002">
    <property type="protein sequence ID" value="MFC4530274.1"/>
    <property type="molecule type" value="Genomic_DNA"/>
</dbReference>
<dbReference type="Pfam" id="PF00553">
    <property type="entry name" value="CBM_2"/>
    <property type="match status" value="1"/>
</dbReference>
<dbReference type="InterPro" id="IPR001919">
    <property type="entry name" value="CBD2"/>
</dbReference>
<feature type="chain" id="PRO_5046791939" evidence="5">
    <location>
        <begin position="31"/>
        <end position="344"/>
    </location>
</feature>
<feature type="region of interest" description="Disordered" evidence="4">
    <location>
        <begin position="129"/>
        <end position="157"/>
    </location>
</feature>
<dbReference type="InterPro" id="IPR036116">
    <property type="entry name" value="FN3_sf"/>
</dbReference>
<keyword evidence="3" id="KW-0624">Polysaccharide degradation</keyword>
<comment type="caution">
    <text evidence="8">The sequence shown here is derived from an EMBL/GenBank/DDBJ whole genome shotgun (WGS) entry which is preliminary data.</text>
</comment>
<sequence length="344" mass="35176">MQRRLVYAIVVALTALAGLVVTTPAVPAAAAPTSALVGGTLTDTTPPTVPTGLRVLVSCTLTVTLNWTASTDDVGVTGYDVYRAPNNGSFTSVGTTTTTSFTEPMNGASRYEVRARDAAGNTSAFTAPVLAVPPPCPTSPPPPDTQPPTTPGTPAASVTCGSVTLTWTASTDNRGVTGYEIWRASGSDGGTFVSAGTSTTTSFTQSGPGIFRFQVRARDAAGNTSSFTAPILVTVPACPNLDPCAAVYSSMVSWSGGFQGQVTVTNTGNTATTGWMVTLTFAAGHRITQIWGGRTDDTASPYRIRNESYNGVLSPGASTTFGFLATSNGTGYSATVTCTRTSSS</sequence>
<evidence type="ECO:0000313" key="9">
    <source>
        <dbReference type="Proteomes" id="UP001596004"/>
    </source>
</evidence>
<dbReference type="InterPro" id="IPR003961">
    <property type="entry name" value="FN3_dom"/>
</dbReference>
<dbReference type="InterPro" id="IPR008965">
    <property type="entry name" value="CBM2/CBM3_carb-bd_dom_sf"/>
</dbReference>
<evidence type="ECO:0000256" key="3">
    <source>
        <dbReference type="ARBA" id="ARBA00023326"/>
    </source>
</evidence>
<dbReference type="Gene3D" id="2.60.40.10">
    <property type="entry name" value="Immunoglobulins"/>
    <property type="match status" value="2"/>
</dbReference>